<dbReference type="InParanoid" id="A2H1D4"/>
<accession>A2H1D4</accession>
<sequence length="35" mass="4195">TGDESWFQYATEAKIMWIPKDENPQTFPKKKLTHQ</sequence>
<protein>
    <submittedName>
        <fullName evidence="1">Uncharacterized protein</fullName>
    </submittedName>
</protein>
<reference evidence="1" key="1">
    <citation type="submission" date="2006-10" db="EMBL/GenBank/DDBJ databases">
        <authorList>
            <person name="Amadeo P."/>
            <person name="Zhao Q."/>
            <person name="Wortman J."/>
            <person name="Fraser-Liggett C."/>
            <person name="Carlton J."/>
        </authorList>
    </citation>
    <scope>NUCLEOTIDE SEQUENCE</scope>
    <source>
        <strain evidence="1">G3</strain>
    </source>
</reference>
<name>A2H1D4_TRIV3</name>
<dbReference type="OrthoDB" id="10032414at2759"/>
<feature type="non-terminal residue" evidence="1">
    <location>
        <position position="1"/>
    </location>
</feature>
<proteinExistence type="predicted"/>
<reference evidence="1" key="2">
    <citation type="journal article" date="2007" name="Science">
        <title>Draft genome sequence of the sexually transmitted pathogen Trichomonas vaginalis.</title>
        <authorList>
            <person name="Carlton J.M."/>
            <person name="Hirt R.P."/>
            <person name="Silva J.C."/>
            <person name="Delcher A.L."/>
            <person name="Schatz M."/>
            <person name="Zhao Q."/>
            <person name="Wortman J.R."/>
            <person name="Bidwell S.L."/>
            <person name="Alsmark U.C.M."/>
            <person name="Besteiro S."/>
            <person name="Sicheritz-Ponten T."/>
            <person name="Noel C.J."/>
            <person name="Dacks J.B."/>
            <person name="Foster P.G."/>
            <person name="Simillion C."/>
            <person name="Van de Peer Y."/>
            <person name="Miranda-Saavedra D."/>
            <person name="Barton G.J."/>
            <person name="Westrop G.D."/>
            <person name="Mueller S."/>
            <person name="Dessi D."/>
            <person name="Fiori P.L."/>
            <person name="Ren Q."/>
            <person name="Paulsen I."/>
            <person name="Zhang H."/>
            <person name="Bastida-Corcuera F.D."/>
            <person name="Simoes-Barbosa A."/>
            <person name="Brown M.T."/>
            <person name="Hayes R.D."/>
            <person name="Mukherjee M."/>
            <person name="Okumura C.Y."/>
            <person name="Schneider R."/>
            <person name="Smith A.J."/>
            <person name="Vanacova S."/>
            <person name="Villalvazo M."/>
            <person name="Haas B.J."/>
            <person name="Pertea M."/>
            <person name="Feldblyum T.V."/>
            <person name="Utterback T.R."/>
            <person name="Shu C.L."/>
            <person name="Osoegawa K."/>
            <person name="de Jong P.J."/>
            <person name="Hrdy I."/>
            <person name="Horvathova L."/>
            <person name="Zubacova Z."/>
            <person name="Dolezal P."/>
            <person name="Malik S.B."/>
            <person name="Logsdon J.M. Jr."/>
            <person name="Henze K."/>
            <person name="Gupta A."/>
            <person name="Wang C.C."/>
            <person name="Dunne R.L."/>
            <person name="Upcroft J.A."/>
            <person name="Upcroft P."/>
            <person name="White O."/>
            <person name="Salzberg S.L."/>
            <person name="Tang P."/>
            <person name="Chiu C.-H."/>
            <person name="Lee Y.-S."/>
            <person name="Embley T.M."/>
            <person name="Coombs G.H."/>
            <person name="Mottram J.C."/>
            <person name="Tachezy J."/>
            <person name="Fraser-Liggett C.M."/>
            <person name="Johnson P.J."/>
        </authorList>
    </citation>
    <scope>NUCLEOTIDE SEQUENCE [LARGE SCALE GENOMIC DNA]</scope>
    <source>
        <strain evidence="1">G3</strain>
    </source>
</reference>
<organism evidence="1 2">
    <name type="scientific">Trichomonas vaginalis (strain ATCC PRA-98 / G3)</name>
    <dbReference type="NCBI Taxonomy" id="412133"/>
    <lineage>
        <taxon>Eukaryota</taxon>
        <taxon>Metamonada</taxon>
        <taxon>Parabasalia</taxon>
        <taxon>Trichomonadida</taxon>
        <taxon>Trichomonadidae</taxon>
        <taxon>Trichomonas</taxon>
    </lineage>
</organism>
<keyword evidence="2" id="KW-1185">Reference proteome</keyword>
<evidence type="ECO:0000313" key="2">
    <source>
        <dbReference type="Proteomes" id="UP000001542"/>
    </source>
</evidence>
<dbReference type="Proteomes" id="UP000001542">
    <property type="component" value="Unassembled WGS sequence"/>
</dbReference>
<evidence type="ECO:0000313" key="1">
    <source>
        <dbReference type="EMBL" id="EAX76783.1"/>
    </source>
</evidence>
<gene>
    <name evidence="1" type="ORF">TVAG_550480</name>
</gene>
<dbReference type="EMBL" id="DS124056">
    <property type="protein sequence ID" value="EAX76783.1"/>
    <property type="molecule type" value="Genomic_DNA"/>
</dbReference>
<dbReference type="AlphaFoldDB" id="A2H1D4"/>